<keyword evidence="3" id="KW-1185">Reference proteome</keyword>
<proteinExistence type="predicted"/>
<feature type="compositionally biased region" description="Polar residues" evidence="1">
    <location>
        <begin position="346"/>
        <end position="378"/>
    </location>
</feature>
<feature type="compositionally biased region" description="Basic and acidic residues" evidence="1">
    <location>
        <begin position="269"/>
        <end position="282"/>
    </location>
</feature>
<feature type="region of interest" description="Disordered" evidence="1">
    <location>
        <begin position="346"/>
        <end position="387"/>
    </location>
</feature>
<feature type="compositionally biased region" description="Polar residues" evidence="1">
    <location>
        <begin position="157"/>
        <end position="169"/>
    </location>
</feature>
<feature type="compositionally biased region" description="Polar residues" evidence="1">
    <location>
        <begin position="459"/>
        <end position="489"/>
    </location>
</feature>
<evidence type="ECO:0000256" key="1">
    <source>
        <dbReference type="SAM" id="MobiDB-lite"/>
    </source>
</evidence>
<dbReference type="EMBL" id="VIFY01000004">
    <property type="protein sequence ID" value="TQB77041.1"/>
    <property type="molecule type" value="Genomic_DNA"/>
</dbReference>
<feature type="compositionally biased region" description="Basic residues" evidence="1">
    <location>
        <begin position="103"/>
        <end position="112"/>
    </location>
</feature>
<feature type="region of interest" description="Disordered" evidence="1">
    <location>
        <begin position="93"/>
        <end position="169"/>
    </location>
</feature>
<dbReference type="PANTHER" id="PTHR40625">
    <property type="entry name" value="GTP-BINDING PROTEIN ESDC-RELATED"/>
    <property type="match status" value="1"/>
</dbReference>
<dbReference type="PANTHER" id="PTHR40625:SF1">
    <property type="entry name" value="AMP-ACTIVATED PROTEIN KINASE GLYCOGEN-BINDING DOMAIN-CONTAINING PROTEIN"/>
    <property type="match status" value="1"/>
</dbReference>
<feature type="region of interest" description="Disordered" evidence="1">
    <location>
        <begin position="212"/>
        <end position="289"/>
    </location>
</feature>
<organism evidence="2 3">
    <name type="scientific">Monascus purpureus</name>
    <name type="common">Red mold</name>
    <name type="synonym">Monascus anka</name>
    <dbReference type="NCBI Taxonomy" id="5098"/>
    <lineage>
        <taxon>Eukaryota</taxon>
        <taxon>Fungi</taxon>
        <taxon>Dikarya</taxon>
        <taxon>Ascomycota</taxon>
        <taxon>Pezizomycotina</taxon>
        <taxon>Eurotiomycetes</taxon>
        <taxon>Eurotiomycetidae</taxon>
        <taxon>Eurotiales</taxon>
        <taxon>Aspergillaceae</taxon>
        <taxon>Monascus</taxon>
    </lineage>
</organism>
<evidence type="ECO:0000313" key="2">
    <source>
        <dbReference type="EMBL" id="TQB77041.1"/>
    </source>
</evidence>
<feature type="compositionally biased region" description="Basic and acidic residues" evidence="1">
    <location>
        <begin position="212"/>
        <end position="237"/>
    </location>
</feature>
<reference evidence="2 3" key="1">
    <citation type="submission" date="2019-06" db="EMBL/GenBank/DDBJ databases">
        <title>Wine fermentation using esterase from Monascus purpureus.</title>
        <authorList>
            <person name="Geng C."/>
            <person name="Zhang Y."/>
        </authorList>
    </citation>
    <scope>NUCLEOTIDE SEQUENCE [LARGE SCALE GENOMIC DNA]</scope>
    <source>
        <strain evidence="2">HQ1</strain>
    </source>
</reference>
<feature type="compositionally biased region" description="Polar residues" evidence="1">
    <location>
        <begin position="251"/>
        <end position="268"/>
    </location>
</feature>
<comment type="caution">
    <text evidence="2">The sequence shown here is derived from an EMBL/GenBank/DDBJ whole genome shotgun (WGS) entry which is preliminary data.</text>
</comment>
<dbReference type="AlphaFoldDB" id="A0A507R2U0"/>
<accession>A0A507R2U0</accession>
<dbReference type="Proteomes" id="UP000319663">
    <property type="component" value="Unassembled WGS sequence"/>
</dbReference>
<feature type="region of interest" description="Disordered" evidence="1">
    <location>
        <begin position="459"/>
        <end position="500"/>
    </location>
</feature>
<feature type="compositionally biased region" description="Polar residues" evidence="1">
    <location>
        <begin position="93"/>
        <end position="102"/>
    </location>
</feature>
<dbReference type="STRING" id="5098.A0A507R2U0"/>
<name>A0A507R2U0_MONPU</name>
<sequence length="524" mass="58083">MCPLLPGQPVNVLHVPIVLPDNRCYRRGSSASSEKWEDYRTMKPEDKYMNPRQPPKPKPILRLKTSPSLFNHPNPSWPFNGDIYSSEEFVHSRISQSSNATGRSKRRRRGFKTARSASPPRSRGLRAAFRYLNGNSPERGAVGRKGGGTMAHDDSTTRQMGTQQEGWRSMPHSTENVVFEMPVPEADSRDGNGHVLRWPVCGVEDRSVSIPIQDRRAATKSRDSSPEKKYLTLDRSPKSGLSGLKLETPTLPKQNPQISPAHAEQSTISKEETTPKPPDFKFKRLPTLPNSPSSVMEEALNAIEAQYRAIDMEALCSRFSSFTMTAKPDANEAPCQVSRFSEWSTDTEALSPDSMVSSSTLNNDKQTSPASVGMSQPATPRLTADSEFSSVSVSDDSKFSYLSLPRLSLTLSSPTLDLPWLSTNDVEFDRMETNPKRHAALFEAMESWAILDMPCSPDSSSTFVSPENSGQRNSSDMSRNITATRQSCEGSGKTPFPRQASMIQEMIDELGYLRSMIESGIDGF</sequence>
<protein>
    <submittedName>
        <fullName evidence="2">Uncharacterized protein</fullName>
    </submittedName>
</protein>
<evidence type="ECO:0000313" key="3">
    <source>
        <dbReference type="Proteomes" id="UP000319663"/>
    </source>
</evidence>
<gene>
    <name evidence="2" type="ORF">MPDQ_005524</name>
</gene>